<dbReference type="PANTHER" id="PTHR36454">
    <property type="entry name" value="LMO2823 PROTEIN"/>
    <property type="match status" value="1"/>
</dbReference>
<dbReference type="InterPro" id="IPR008323">
    <property type="entry name" value="UCP033563"/>
</dbReference>
<gene>
    <name evidence="1" type="ORF">D4Z93_00270</name>
</gene>
<evidence type="ECO:0000313" key="2">
    <source>
        <dbReference type="Proteomes" id="UP000266301"/>
    </source>
</evidence>
<keyword evidence="2" id="KW-1185">Reference proteome</keyword>
<organism evidence="1 2">
    <name type="scientific">Clostridium fermenticellae</name>
    <dbReference type="NCBI Taxonomy" id="2068654"/>
    <lineage>
        <taxon>Bacteria</taxon>
        <taxon>Bacillati</taxon>
        <taxon>Bacillota</taxon>
        <taxon>Clostridia</taxon>
        <taxon>Eubacteriales</taxon>
        <taxon>Clostridiaceae</taxon>
        <taxon>Clostridium</taxon>
    </lineage>
</organism>
<dbReference type="OrthoDB" id="9781616at2"/>
<dbReference type="Proteomes" id="UP000266301">
    <property type="component" value="Chromosome"/>
</dbReference>
<dbReference type="RefSeq" id="WP_119969797.1">
    <property type="nucleotide sequence ID" value="NZ_CP032416.1"/>
</dbReference>
<evidence type="ECO:0000313" key="1">
    <source>
        <dbReference type="EMBL" id="AYD39086.1"/>
    </source>
</evidence>
<accession>A0A386H0B5</accession>
<dbReference type="Pfam" id="PF06245">
    <property type="entry name" value="DUF1015"/>
    <property type="match status" value="1"/>
</dbReference>
<proteinExistence type="predicted"/>
<dbReference type="KEGG" id="cfer:D4Z93_00270"/>
<dbReference type="AlphaFoldDB" id="A0A386H0B5"/>
<dbReference type="PANTHER" id="PTHR36454:SF1">
    <property type="entry name" value="DUF1015 DOMAIN-CONTAINING PROTEIN"/>
    <property type="match status" value="1"/>
</dbReference>
<sequence>MAVLRPFMAIRPRKDLVSKVAELPYDVMSRKEAKKMAAENPISFLHVDRAEIDFDDNKNPYNIEIYEKARENLYNMIEKNILIKDKKRCLYIYRLVMGEKVQTGIVGCTAVDDYLNDVIKKHEFTRKEKEQDRINHIDFCDANTGPIFLTYRYDKNIGDIVDEWTKRIPEYDFIANDGVEHIVWVIDNEKIIRVLINLFKGIKNLYIADGHHRAASAVKIGLKRRNQNPGYDGNEEFNFFLSVIFPDNDLNILDYNRIVKDLNGLDVKEYIEKVAEKFNIEEYTLKGQYKPKCKHSYGMYLAGKWYKLKPKVGSYDAHDVVKNLDVSILQNNLLTPILSIGDPRTDKRIEFIGGIRGLSELEERVNRNEGKVAFSMYAPYMQDLMNIADAGKVMPPKSTWFEPKLRSGIFVHELK</sequence>
<name>A0A386H0B5_9CLOT</name>
<dbReference type="PIRSF" id="PIRSF033563">
    <property type="entry name" value="UCP033563"/>
    <property type="match status" value="1"/>
</dbReference>
<protein>
    <submittedName>
        <fullName evidence="1">DUF1015 domain-containing protein</fullName>
    </submittedName>
</protein>
<reference evidence="1 2" key="1">
    <citation type="journal article" date="2019" name="Int. J. Syst. Evol. Microbiol.">
        <title>Clostridium fermenticellae sp. nov., isolated from the mud in a fermentation cellar for the production of the Chinese liquor, baijiu.</title>
        <authorList>
            <person name="Xu P.X."/>
            <person name="Chai L.J."/>
            <person name="Qiu T."/>
            <person name="Zhang X.J."/>
            <person name="Lu Z.M."/>
            <person name="Xiao C."/>
            <person name="Wang S.T."/>
            <person name="Shen C.H."/>
            <person name="Shi J.S."/>
            <person name="Xu Z.H."/>
        </authorList>
    </citation>
    <scope>NUCLEOTIDE SEQUENCE [LARGE SCALE GENOMIC DNA]</scope>
    <source>
        <strain evidence="1 2">JN500901</strain>
    </source>
</reference>
<dbReference type="EMBL" id="CP032416">
    <property type="protein sequence ID" value="AYD39086.1"/>
    <property type="molecule type" value="Genomic_DNA"/>
</dbReference>